<dbReference type="PANTHER" id="PTHR45777">
    <property type="entry name" value="METHIONINE AMINOPEPTIDASE 2"/>
    <property type="match status" value="1"/>
</dbReference>
<evidence type="ECO:0000256" key="1">
    <source>
        <dbReference type="ARBA" id="ARBA00022438"/>
    </source>
</evidence>
<dbReference type="GO" id="GO:0005737">
    <property type="term" value="C:cytoplasm"/>
    <property type="evidence" value="ECO:0007669"/>
    <property type="project" value="TreeGrafter"/>
</dbReference>
<dbReference type="InterPro" id="IPR036005">
    <property type="entry name" value="Creatinase/aminopeptidase-like"/>
</dbReference>
<dbReference type="EMBL" id="HBFK01025348">
    <property type="protein sequence ID" value="CAD8749031.1"/>
    <property type="molecule type" value="Transcribed_RNA"/>
</dbReference>
<accession>A0A6T8MIT4</accession>
<protein>
    <recommendedName>
        <fullName evidence="6">Peptidase M24 domain-containing protein</fullName>
    </recommendedName>
</protein>
<dbReference type="PANTHER" id="PTHR45777:SF2">
    <property type="entry name" value="METHIONINE AMINOPEPTIDASE 2"/>
    <property type="match status" value="1"/>
</dbReference>
<evidence type="ECO:0000313" key="5">
    <source>
        <dbReference type="EMBL" id="CAD8969928.1"/>
    </source>
</evidence>
<gene>
    <name evidence="5" type="ORF">HAND00432_LOCUS20926</name>
    <name evidence="4" type="ORF">HAND1043_LOCUS15528</name>
</gene>
<keyword evidence="1" id="KW-0031">Aminopeptidase</keyword>
<name>A0A6T8MIT4_HEMAN</name>
<evidence type="ECO:0008006" key="6">
    <source>
        <dbReference type="Google" id="ProtNLM"/>
    </source>
</evidence>
<dbReference type="InterPro" id="IPR050247">
    <property type="entry name" value="Met_Aminopeptidase_Type2"/>
</dbReference>
<sequence length="133" mass="15238">MEEGEVFAIETFGTTGKGYVREVGECSHFALNPDPSGSVRKRVRLHEARQLAERIDKRFSTLPWCRRYLERGPKGESRYQLYLRNLVQAGVVEEYPPLCDIKGSYVAQYEHTIILKPTSKEIVSAGDDRGMDW</sequence>
<reference evidence="5" key="1">
    <citation type="submission" date="2021-01" db="EMBL/GenBank/DDBJ databases">
        <authorList>
            <person name="Corre E."/>
            <person name="Pelletier E."/>
            <person name="Niang G."/>
            <person name="Scheremetjew M."/>
            <person name="Finn R."/>
            <person name="Kale V."/>
            <person name="Holt S."/>
            <person name="Cochrane G."/>
            <person name="Meng A."/>
            <person name="Brown T."/>
            <person name="Cohen L."/>
        </authorList>
    </citation>
    <scope>NUCLEOTIDE SEQUENCE</scope>
    <source>
        <strain evidence="4">CCMP441</strain>
        <strain evidence="5">CCMP644</strain>
    </source>
</reference>
<dbReference type="Gene3D" id="1.10.10.10">
    <property type="entry name" value="Winged helix-like DNA-binding domain superfamily/Winged helix DNA-binding domain"/>
    <property type="match status" value="1"/>
</dbReference>
<keyword evidence="2" id="KW-0645">Protease</keyword>
<proteinExistence type="predicted"/>
<dbReference type="SUPFAM" id="SSF55920">
    <property type="entry name" value="Creatinase/aminopeptidase"/>
    <property type="match status" value="1"/>
</dbReference>
<evidence type="ECO:0000313" key="4">
    <source>
        <dbReference type="EMBL" id="CAD8749031.1"/>
    </source>
</evidence>
<dbReference type="AlphaFoldDB" id="A0A6T8MIT4"/>
<evidence type="ECO:0000256" key="2">
    <source>
        <dbReference type="ARBA" id="ARBA00022670"/>
    </source>
</evidence>
<dbReference type="SUPFAM" id="SSF46785">
    <property type="entry name" value="Winged helix' DNA-binding domain"/>
    <property type="match status" value="1"/>
</dbReference>
<dbReference type="InterPro" id="IPR036388">
    <property type="entry name" value="WH-like_DNA-bd_sf"/>
</dbReference>
<dbReference type="InterPro" id="IPR036390">
    <property type="entry name" value="WH_DNA-bd_sf"/>
</dbReference>
<dbReference type="Gene3D" id="3.90.230.10">
    <property type="entry name" value="Creatinase/methionine aminopeptidase superfamily"/>
    <property type="match status" value="1"/>
</dbReference>
<dbReference type="EMBL" id="HBFX01034720">
    <property type="protein sequence ID" value="CAD8969928.1"/>
    <property type="molecule type" value="Transcribed_RNA"/>
</dbReference>
<keyword evidence="3" id="KW-0378">Hydrolase</keyword>
<dbReference type="GO" id="GO:0006508">
    <property type="term" value="P:proteolysis"/>
    <property type="evidence" value="ECO:0007669"/>
    <property type="project" value="UniProtKB-KW"/>
</dbReference>
<organism evidence="5">
    <name type="scientific">Hemiselmis andersenii</name>
    <name type="common">Cryptophyte alga</name>
    <dbReference type="NCBI Taxonomy" id="464988"/>
    <lineage>
        <taxon>Eukaryota</taxon>
        <taxon>Cryptophyceae</taxon>
        <taxon>Cryptomonadales</taxon>
        <taxon>Hemiselmidaceae</taxon>
        <taxon>Hemiselmis</taxon>
    </lineage>
</organism>
<evidence type="ECO:0000256" key="3">
    <source>
        <dbReference type="ARBA" id="ARBA00022801"/>
    </source>
</evidence>
<dbReference type="GO" id="GO:0004177">
    <property type="term" value="F:aminopeptidase activity"/>
    <property type="evidence" value="ECO:0007669"/>
    <property type="project" value="UniProtKB-KW"/>
</dbReference>
<dbReference type="GO" id="GO:0008235">
    <property type="term" value="F:metalloexopeptidase activity"/>
    <property type="evidence" value="ECO:0007669"/>
    <property type="project" value="TreeGrafter"/>
</dbReference>